<name>A0A9W4A7B2_BACTO</name>
<dbReference type="RefSeq" id="WP_060852202.1">
    <property type="nucleotide sequence ID" value="NZ_AP014864.1"/>
</dbReference>
<feature type="compositionally biased region" description="Acidic residues" evidence="1">
    <location>
        <begin position="31"/>
        <end position="42"/>
    </location>
</feature>
<reference evidence="2 3" key="1">
    <citation type="submission" date="2015-05" db="EMBL/GenBank/DDBJ databases">
        <title>Whole genome sequence of Bacillus thuringiensis serovar tolworthi Pasteur Institute Standard strain.</title>
        <authorList>
            <person name="Kanda K."/>
            <person name="Nakashima K."/>
            <person name="Nagano Y."/>
        </authorList>
    </citation>
    <scope>NUCLEOTIDE SEQUENCE [LARGE SCALE GENOMIC DNA]</scope>
    <source>
        <strain evidence="2 3">Pasteur Institute Standard strain</strain>
    </source>
</reference>
<gene>
    <name evidence="2" type="ORF">KNN_04031</name>
</gene>
<dbReference type="EMBL" id="AP014864">
    <property type="protein sequence ID" value="BAR84875.1"/>
    <property type="molecule type" value="Genomic_DNA"/>
</dbReference>
<feature type="region of interest" description="Disordered" evidence="1">
    <location>
        <begin position="26"/>
        <end position="53"/>
    </location>
</feature>
<evidence type="ECO:0000256" key="1">
    <source>
        <dbReference type="SAM" id="MobiDB-lite"/>
    </source>
</evidence>
<accession>A0A9W4A7B2</accession>
<sequence>MKKVLVSTGIVKPAIRLSDIKHGLQFFSEGGEGEGGEGDDPAGDGGGTPETFTKEQVEAQIQAEVNRVAGKIRKEEQRKARESAEKEFGEKNKTEVETLMDEMRQIKTERDQEKQTAHKLKMKDVAVAKLAEAGFGAGFAMNVIGDTEEDIAKNVEAFKANLDGELTKRVKSNLADKTPGGSKDAGEKGGSDPIRDAFMKEWQ</sequence>
<feature type="region of interest" description="Disordered" evidence="1">
    <location>
        <begin position="168"/>
        <end position="203"/>
    </location>
</feature>
<dbReference type="Proteomes" id="UP000055316">
    <property type="component" value="Chromosome"/>
</dbReference>
<protein>
    <recommendedName>
        <fullName evidence="4">DUF4355 domain-containing protein</fullName>
    </recommendedName>
</protein>
<evidence type="ECO:0008006" key="4">
    <source>
        <dbReference type="Google" id="ProtNLM"/>
    </source>
</evidence>
<feature type="compositionally biased region" description="Basic and acidic residues" evidence="1">
    <location>
        <begin position="184"/>
        <end position="203"/>
    </location>
</feature>
<dbReference type="AlphaFoldDB" id="A0A9W4A7B2"/>
<feature type="region of interest" description="Disordered" evidence="1">
    <location>
        <begin position="75"/>
        <end position="97"/>
    </location>
</feature>
<evidence type="ECO:0000313" key="3">
    <source>
        <dbReference type="Proteomes" id="UP000055316"/>
    </source>
</evidence>
<proteinExistence type="predicted"/>
<evidence type="ECO:0000313" key="2">
    <source>
        <dbReference type="EMBL" id="BAR84875.1"/>
    </source>
</evidence>
<organism evidence="2 3">
    <name type="scientific">Bacillus thuringiensis subsp. tolworthi</name>
    <dbReference type="NCBI Taxonomy" id="1442"/>
    <lineage>
        <taxon>Bacteria</taxon>
        <taxon>Bacillati</taxon>
        <taxon>Bacillota</taxon>
        <taxon>Bacilli</taxon>
        <taxon>Bacillales</taxon>
        <taxon>Bacillaceae</taxon>
        <taxon>Bacillus</taxon>
        <taxon>Bacillus cereus group</taxon>
    </lineage>
</organism>